<evidence type="ECO:0000256" key="1">
    <source>
        <dbReference type="SAM" id="Phobius"/>
    </source>
</evidence>
<keyword evidence="3" id="KW-1185">Reference proteome</keyword>
<name>A0ABX2SGR0_9ACTN</name>
<evidence type="ECO:0000313" key="3">
    <source>
        <dbReference type="Proteomes" id="UP000587211"/>
    </source>
</evidence>
<dbReference type="InterPro" id="IPR045713">
    <property type="entry name" value="DUF6069"/>
</dbReference>
<accession>A0ABX2SGR0</accession>
<keyword evidence="1" id="KW-0812">Transmembrane</keyword>
<gene>
    <name evidence="2" type="ORF">BJ975_001458</name>
</gene>
<comment type="caution">
    <text evidence="2">The sequence shown here is derived from an EMBL/GenBank/DDBJ whole genome shotgun (WGS) entry which is preliminary data.</text>
</comment>
<sequence>MSRAAVAQAVRPRLGRVALTGIVATVVAAAVTTAGGALAKAAGVDFEIPDGGESIPVAGFTSVTTMLSLAGVAMALGLARWSPRPAAWFVRVAVTLTAVSLVPPLVVGASAATALALIALHLVAAAVMIPALARALR</sequence>
<feature type="transmembrane region" description="Helical" evidence="1">
    <location>
        <begin position="55"/>
        <end position="76"/>
    </location>
</feature>
<dbReference type="EMBL" id="JACBZN010000001">
    <property type="protein sequence ID" value="NYI38083.1"/>
    <property type="molecule type" value="Genomic_DNA"/>
</dbReference>
<protein>
    <submittedName>
        <fullName evidence="2">Uncharacterized protein</fullName>
    </submittedName>
</protein>
<proteinExistence type="predicted"/>
<dbReference type="Proteomes" id="UP000587211">
    <property type="component" value="Unassembled WGS sequence"/>
</dbReference>
<dbReference type="RefSeq" id="WP_218845757.1">
    <property type="nucleotide sequence ID" value="NZ_BAAAMP010000001.1"/>
</dbReference>
<organism evidence="2 3">
    <name type="scientific">Aeromicrobium tamlense</name>
    <dbReference type="NCBI Taxonomy" id="375541"/>
    <lineage>
        <taxon>Bacteria</taxon>
        <taxon>Bacillati</taxon>
        <taxon>Actinomycetota</taxon>
        <taxon>Actinomycetes</taxon>
        <taxon>Propionibacteriales</taxon>
        <taxon>Nocardioidaceae</taxon>
        <taxon>Aeromicrobium</taxon>
    </lineage>
</organism>
<feature type="transmembrane region" description="Helical" evidence="1">
    <location>
        <begin position="112"/>
        <end position="133"/>
    </location>
</feature>
<keyword evidence="1" id="KW-0472">Membrane</keyword>
<keyword evidence="1" id="KW-1133">Transmembrane helix</keyword>
<evidence type="ECO:0000313" key="2">
    <source>
        <dbReference type="EMBL" id="NYI38083.1"/>
    </source>
</evidence>
<feature type="transmembrane region" description="Helical" evidence="1">
    <location>
        <begin position="88"/>
        <end position="106"/>
    </location>
</feature>
<dbReference type="Pfam" id="PF19545">
    <property type="entry name" value="DUF6069"/>
    <property type="match status" value="1"/>
</dbReference>
<reference evidence="2 3" key="1">
    <citation type="submission" date="2020-07" db="EMBL/GenBank/DDBJ databases">
        <title>Sequencing the genomes of 1000 actinobacteria strains.</title>
        <authorList>
            <person name="Klenk H.-P."/>
        </authorList>
    </citation>
    <scope>NUCLEOTIDE SEQUENCE [LARGE SCALE GENOMIC DNA]</scope>
    <source>
        <strain evidence="2 3">DSM 19087</strain>
    </source>
</reference>